<dbReference type="RefSeq" id="WP_394478900.1">
    <property type="nucleotide sequence ID" value="NZ_JBIGHV010000004.1"/>
</dbReference>
<feature type="domain" description="ThuA-like" evidence="2">
    <location>
        <begin position="138"/>
        <end position="357"/>
    </location>
</feature>
<reference evidence="3 4" key="1">
    <citation type="submission" date="2024-08" db="EMBL/GenBank/DDBJ databases">
        <authorList>
            <person name="Lu H."/>
        </authorList>
    </citation>
    <scope>NUCLEOTIDE SEQUENCE [LARGE SCALE GENOMIC DNA]</scope>
    <source>
        <strain evidence="3 4">LYH14W</strain>
    </source>
</reference>
<keyword evidence="1" id="KW-0732">Signal</keyword>
<gene>
    <name evidence="3" type="ORF">ACG00Y_11515</name>
</gene>
<dbReference type="PANTHER" id="PTHR40469">
    <property type="entry name" value="SECRETED GLYCOSYL HYDROLASE"/>
    <property type="match status" value="1"/>
</dbReference>
<dbReference type="InterPro" id="IPR029010">
    <property type="entry name" value="ThuA-like"/>
</dbReference>
<name>A0ABW7F3U0_9BURK</name>
<accession>A0ABW7F3U0</accession>
<feature type="chain" id="PRO_5046834570" evidence="1">
    <location>
        <begin position="28"/>
        <end position="369"/>
    </location>
</feature>
<dbReference type="PANTHER" id="PTHR40469:SF2">
    <property type="entry name" value="GALACTOSE-BINDING DOMAIN-LIKE SUPERFAMILY PROTEIN"/>
    <property type="match status" value="1"/>
</dbReference>
<comment type="caution">
    <text evidence="3">The sequence shown here is derived from an EMBL/GenBank/DDBJ whole genome shotgun (WGS) entry which is preliminary data.</text>
</comment>
<keyword evidence="4" id="KW-1185">Reference proteome</keyword>
<evidence type="ECO:0000313" key="3">
    <source>
        <dbReference type="EMBL" id="MFG6430546.1"/>
    </source>
</evidence>
<dbReference type="SUPFAM" id="SSF52317">
    <property type="entry name" value="Class I glutamine amidotransferase-like"/>
    <property type="match status" value="1"/>
</dbReference>
<organism evidence="3 4">
    <name type="scientific">Pelomonas parva</name>
    <dbReference type="NCBI Taxonomy" id="3299032"/>
    <lineage>
        <taxon>Bacteria</taxon>
        <taxon>Pseudomonadati</taxon>
        <taxon>Pseudomonadota</taxon>
        <taxon>Betaproteobacteria</taxon>
        <taxon>Burkholderiales</taxon>
        <taxon>Sphaerotilaceae</taxon>
        <taxon>Roseateles</taxon>
    </lineage>
</organism>
<evidence type="ECO:0000259" key="2">
    <source>
        <dbReference type="Pfam" id="PF06283"/>
    </source>
</evidence>
<proteinExistence type="predicted"/>
<feature type="signal peptide" evidence="1">
    <location>
        <begin position="1"/>
        <end position="27"/>
    </location>
</feature>
<dbReference type="InterPro" id="IPR029062">
    <property type="entry name" value="Class_I_gatase-like"/>
</dbReference>
<dbReference type="Pfam" id="PF06283">
    <property type="entry name" value="ThuA"/>
    <property type="match status" value="1"/>
</dbReference>
<evidence type="ECO:0000313" key="4">
    <source>
        <dbReference type="Proteomes" id="UP001606210"/>
    </source>
</evidence>
<evidence type="ECO:0000256" key="1">
    <source>
        <dbReference type="SAM" id="SignalP"/>
    </source>
</evidence>
<protein>
    <submittedName>
        <fullName evidence="3">ThuA domain-containing protein</fullName>
    </submittedName>
</protein>
<dbReference type="Proteomes" id="UP001606210">
    <property type="component" value="Unassembled WGS sequence"/>
</dbReference>
<sequence>MIKAIARSWRGSVAALLLSCAAATSHAGAVTDCPLRTAPYSVDSPLIDVLLSPQATAALHKTWPQARSLPAMFTRTAMPSFATIITLRSLAGRPGFPALDALDAELRDVPVSDADQAARCARYDNDVPQAAVEAGSPKLLVFEKVNGFLHGPAIQAARDALKAIAARRGWSLTFTDKGGAMTPAFLRQFDAVIWNNVSGDVLTLSQRAALRAHVEEGGGFVGFHGSGGDPEVFWDWYVDTLIGARFKGHPMNPQFQQAQVVVEDTASPITAGLGSGWAMSDEWYSFKNNPRTGGAHVLATLDEKSYAPGDLAMGDHPIAWTRCIGRGRSFYSAIGHRPEAYADARHLRLLEQATEWAAGKGGTSCPAGR</sequence>
<dbReference type="EMBL" id="JBIGHV010000004">
    <property type="protein sequence ID" value="MFG6430546.1"/>
    <property type="molecule type" value="Genomic_DNA"/>
</dbReference>
<dbReference type="Gene3D" id="3.40.50.880">
    <property type="match status" value="1"/>
</dbReference>